<accession>A0ABR2ESI4</accession>
<dbReference type="EMBL" id="JBBPBM010000011">
    <property type="protein sequence ID" value="KAK8563611.1"/>
    <property type="molecule type" value="Genomic_DNA"/>
</dbReference>
<dbReference type="InterPro" id="IPR040348">
    <property type="entry name" value="POLAR-like"/>
</dbReference>
<dbReference type="PANTHER" id="PTHR33476:SF4">
    <property type="entry name" value="POLAR LOCALIZATION DURING ASYMMETRIC DIVISION AND PROTEIN"/>
    <property type="match status" value="1"/>
</dbReference>
<dbReference type="PANTHER" id="PTHR33476">
    <property type="entry name" value="EMB|CAB62613.1"/>
    <property type="match status" value="1"/>
</dbReference>
<evidence type="ECO:0000313" key="2">
    <source>
        <dbReference type="EMBL" id="KAK8563611.1"/>
    </source>
</evidence>
<name>A0ABR2ESI4_9ROSI</name>
<sequence length="162" mass="18523">MLLQTEASAKSLHEPVEERFDSYQCQGVLPSELDQKLCHLLIEQQENQIEDLESELSSAQSKLREKEAELQALKDCVRRLTNFSLSTVSNDDTEAQEDQECTKDQDCPIKSGSETRKSLVALKGNVGRKQLWRNLYSGVVVACWRDGVEPLKMEPYQIVRRH</sequence>
<organism evidence="2 3">
    <name type="scientific">Hibiscus sabdariffa</name>
    <name type="common">roselle</name>
    <dbReference type="NCBI Taxonomy" id="183260"/>
    <lineage>
        <taxon>Eukaryota</taxon>
        <taxon>Viridiplantae</taxon>
        <taxon>Streptophyta</taxon>
        <taxon>Embryophyta</taxon>
        <taxon>Tracheophyta</taxon>
        <taxon>Spermatophyta</taxon>
        <taxon>Magnoliopsida</taxon>
        <taxon>eudicotyledons</taxon>
        <taxon>Gunneridae</taxon>
        <taxon>Pentapetalae</taxon>
        <taxon>rosids</taxon>
        <taxon>malvids</taxon>
        <taxon>Malvales</taxon>
        <taxon>Malvaceae</taxon>
        <taxon>Malvoideae</taxon>
        <taxon>Hibiscus</taxon>
    </lineage>
</organism>
<feature type="coiled-coil region" evidence="1">
    <location>
        <begin position="35"/>
        <end position="76"/>
    </location>
</feature>
<keyword evidence="3" id="KW-1185">Reference proteome</keyword>
<reference evidence="2 3" key="1">
    <citation type="journal article" date="2024" name="G3 (Bethesda)">
        <title>Genome assembly of Hibiscus sabdariffa L. provides insights into metabolisms of medicinal natural products.</title>
        <authorList>
            <person name="Kim T."/>
        </authorList>
    </citation>
    <scope>NUCLEOTIDE SEQUENCE [LARGE SCALE GENOMIC DNA]</scope>
    <source>
        <strain evidence="2">TK-2024</strain>
        <tissue evidence="2">Old leaves</tissue>
    </source>
</reference>
<dbReference type="Proteomes" id="UP001472677">
    <property type="component" value="Unassembled WGS sequence"/>
</dbReference>
<keyword evidence="1" id="KW-0175">Coiled coil</keyword>
<evidence type="ECO:0000256" key="1">
    <source>
        <dbReference type="SAM" id="Coils"/>
    </source>
</evidence>
<comment type="caution">
    <text evidence="2">The sequence shown here is derived from an EMBL/GenBank/DDBJ whole genome shotgun (WGS) entry which is preliminary data.</text>
</comment>
<gene>
    <name evidence="2" type="ORF">V6N12_035756</name>
</gene>
<proteinExistence type="predicted"/>
<evidence type="ECO:0000313" key="3">
    <source>
        <dbReference type="Proteomes" id="UP001472677"/>
    </source>
</evidence>
<protein>
    <submittedName>
        <fullName evidence="2">Uncharacterized protein</fullName>
    </submittedName>
</protein>